<dbReference type="InterPro" id="IPR050204">
    <property type="entry name" value="AraC_XylS_family_regulators"/>
</dbReference>
<evidence type="ECO:0000256" key="3">
    <source>
        <dbReference type="ARBA" id="ARBA00023163"/>
    </source>
</evidence>
<dbReference type="InterPro" id="IPR018062">
    <property type="entry name" value="HTH_AraC-typ_CS"/>
</dbReference>
<dbReference type="Proteomes" id="UP001634747">
    <property type="component" value="Unassembled WGS sequence"/>
</dbReference>
<reference evidence="5 6" key="1">
    <citation type="submission" date="2024-12" db="EMBL/GenBank/DDBJ databases">
        <authorList>
            <person name="Lee Y."/>
        </authorList>
    </citation>
    <scope>NUCLEOTIDE SEQUENCE [LARGE SCALE GENOMIC DNA]</scope>
    <source>
        <strain evidence="5 6">03SUJ4</strain>
    </source>
</reference>
<evidence type="ECO:0000256" key="1">
    <source>
        <dbReference type="ARBA" id="ARBA00023015"/>
    </source>
</evidence>
<dbReference type="PRINTS" id="PR00032">
    <property type="entry name" value="HTHARAC"/>
</dbReference>
<evidence type="ECO:0000259" key="4">
    <source>
        <dbReference type="PROSITE" id="PS01124"/>
    </source>
</evidence>
<dbReference type="InterPro" id="IPR020449">
    <property type="entry name" value="Tscrpt_reg_AraC-type_HTH"/>
</dbReference>
<evidence type="ECO:0000313" key="5">
    <source>
        <dbReference type="EMBL" id="MFN2975138.1"/>
    </source>
</evidence>
<evidence type="ECO:0000256" key="2">
    <source>
        <dbReference type="ARBA" id="ARBA00023125"/>
    </source>
</evidence>
<keyword evidence="2" id="KW-0238">DNA-binding</keyword>
<dbReference type="PROSITE" id="PS01124">
    <property type="entry name" value="HTH_ARAC_FAMILY_2"/>
    <property type="match status" value="1"/>
</dbReference>
<keyword evidence="1" id="KW-0805">Transcription regulation</keyword>
<dbReference type="InterPro" id="IPR009057">
    <property type="entry name" value="Homeodomain-like_sf"/>
</dbReference>
<dbReference type="Gene3D" id="1.10.10.60">
    <property type="entry name" value="Homeodomain-like"/>
    <property type="match status" value="2"/>
</dbReference>
<dbReference type="Pfam" id="PF12852">
    <property type="entry name" value="Cupin_6"/>
    <property type="match status" value="1"/>
</dbReference>
<dbReference type="PANTHER" id="PTHR46796:SF13">
    <property type="entry name" value="HTH-TYPE TRANSCRIPTIONAL ACTIVATOR RHAS"/>
    <property type="match status" value="1"/>
</dbReference>
<dbReference type="PANTHER" id="PTHR46796">
    <property type="entry name" value="HTH-TYPE TRANSCRIPTIONAL ACTIVATOR RHAS-RELATED"/>
    <property type="match status" value="1"/>
</dbReference>
<protein>
    <submittedName>
        <fullName evidence="5">AraC family transcriptional regulator</fullName>
    </submittedName>
</protein>
<proteinExistence type="predicted"/>
<feature type="domain" description="HTH araC/xylS-type" evidence="4">
    <location>
        <begin position="203"/>
        <end position="301"/>
    </location>
</feature>
<comment type="caution">
    <text evidence="5">The sequence shown here is derived from an EMBL/GenBank/DDBJ whole genome shotgun (WGS) entry which is preliminary data.</text>
</comment>
<name>A0ABW9KIP2_9BACT</name>
<dbReference type="Pfam" id="PF12833">
    <property type="entry name" value="HTH_18"/>
    <property type="match status" value="1"/>
</dbReference>
<gene>
    <name evidence="5" type="ORF">ACK2TP_05130</name>
</gene>
<evidence type="ECO:0000313" key="6">
    <source>
        <dbReference type="Proteomes" id="UP001634747"/>
    </source>
</evidence>
<keyword evidence="3" id="KW-0804">Transcription</keyword>
<dbReference type="EMBL" id="JBJYXY010000001">
    <property type="protein sequence ID" value="MFN2975138.1"/>
    <property type="molecule type" value="Genomic_DNA"/>
</dbReference>
<dbReference type="InterPro" id="IPR032783">
    <property type="entry name" value="AraC_lig"/>
</dbReference>
<keyword evidence="6" id="KW-1185">Reference proteome</keyword>
<dbReference type="RefSeq" id="WP_263413329.1">
    <property type="nucleotide sequence ID" value="NZ_BAABBH010000001.1"/>
</dbReference>
<dbReference type="PROSITE" id="PS00041">
    <property type="entry name" value="HTH_ARAC_FAMILY_1"/>
    <property type="match status" value="1"/>
</dbReference>
<dbReference type="InterPro" id="IPR018060">
    <property type="entry name" value="HTH_AraC"/>
</dbReference>
<dbReference type="SUPFAM" id="SSF46689">
    <property type="entry name" value="Homeodomain-like"/>
    <property type="match status" value="2"/>
</dbReference>
<dbReference type="SMART" id="SM00342">
    <property type="entry name" value="HTH_ARAC"/>
    <property type="match status" value="1"/>
</dbReference>
<accession>A0ABW9KIP2</accession>
<sequence length="312" mass="33954">MDPFADLIGLLRPRATLWGRIQGTGRWALSFRKRDDLLFCWVETGELQLTRPDAEPRFLNTGDFALIRTSSPFSLTTDPDLHPQDSEALVSSTGSTELVLGEATGPRVVLRCGRFVFDTANEALLWSLLPSTLHVAAGQQTSWRIRSLLTLNDAEGQSPGPGSDLIVRRLIELTLLEVLRNEVPRLDPKTKGLLAGLADPVISQALIAMHGQVTRAWTVAALARLCGVSRSTFAVRFQEVMGVSPIEYLTGWRIAIAKDKLRYGTQTIGEIALAVGFQSSSAFSTAFRRVAGCSPKQFAQQGAAPKPPQTSA</sequence>
<organism evidence="5 6">
    <name type="scientific">Terriglobus aquaticus</name>
    <dbReference type="NCBI Taxonomy" id="940139"/>
    <lineage>
        <taxon>Bacteria</taxon>
        <taxon>Pseudomonadati</taxon>
        <taxon>Acidobacteriota</taxon>
        <taxon>Terriglobia</taxon>
        <taxon>Terriglobales</taxon>
        <taxon>Acidobacteriaceae</taxon>
        <taxon>Terriglobus</taxon>
    </lineage>
</organism>